<dbReference type="AlphaFoldDB" id="A0A4Q7AJT2"/>
<evidence type="ECO:0000313" key="2">
    <source>
        <dbReference type="EMBL" id="RZG45991.1"/>
    </source>
</evidence>
<sequence length="43" mass="5201">MSTYSRIKHVYRHAFFLNLLNIMVLHNIYKIMSTKVVLHIVKK</sequence>
<protein>
    <submittedName>
        <fullName evidence="2">DUF547 domain-containing protein</fullName>
    </submittedName>
</protein>
<dbReference type="EMBL" id="SGSQ01000015">
    <property type="protein sequence ID" value="RZG45991.1"/>
    <property type="molecule type" value="Genomic_DNA"/>
</dbReference>
<proteinExistence type="predicted"/>
<keyword evidence="1" id="KW-0472">Membrane</keyword>
<feature type="transmembrane region" description="Helical" evidence="1">
    <location>
        <begin position="12"/>
        <end position="29"/>
    </location>
</feature>
<evidence type="ECO:0000256" key="1">
    <source>
        <dbReference type="SAM" id="Phobius"/>
    </source>
</evidence>
<keyword evidence="1" id="KW-0812">Transmembrane</keyword>
<accession>A0A4Q7AJT2</accession>
<name>A0A4Q7AJT2_9GAMM</name>
<organism evidence="2 3">
    <name type="scientific">Acinetobacter wuhouensis</name>
    <dbReference type="NCBI Taxonomy" id="1879050"/>
    <lineage>
        <taxon>Bacteria</taxon>
        <taxon>Pseudomonadati</taxon>
        <taxon>Pseudomonadota</taxon>
        <taxon>Gammaproteobacteria</taxon>
        <taxon>Moraxellales</taxon>
        <taxon>Moraxellaceae</taxon>
        <taxon>Acinetobacter</taxon>
    </lineage>
</organism>
<keyword evidence="3" id="KW-1185">Reference proteome</keyword>
<gene>
    <name evidence="2" type="ORF">EXU28_10820</name>
</gene>
<evidence type="ECO:0000313" key="3">
    <source>
        <dbReference type="Proteomes" id="UP000293863"/>
    </source>
</evidence>
<reference evidence="2 3" key="1">
    <citation type="submission" date="2019-02" db="EMBL/GenBank/DDBJ databases">
        <title>The Batch Genome Submission of Acinetobacter spp. strains.</title>
        <authorList>
            <person name="Qin J."/>
            <person name="Hu Y."/>
            <person name="Ye H."/>
            <person name="Wei L."/>
            <person name="Feng Y."/>
            <person name="Zong Z."/>
        </authorList>
    </citation>
    <scope>NUCLEOTIDE SEQUENCE [LARGE SCALE GENOMIC DNA]</scope>
    <source>
        <strain evidence="2 3">WCHAW060049</strain>
    </source>
</reference>
<keyword evidence="1" id="KW-1133">Transmembrane helix</keyword>
<dbReference type="Proteomes" id="UP000293863">
    <property type="component" value="Unassembled WGS sequence"/>
</dbReference>
<comment type="caution">
    <text evidence="2">The sequence shown here is derived from an EMBL/GenBank/DDBJ whole genome shotgun (WGS) entry which is preliminary data.</text>
</comment>